<dbReference type="STRING" id="35525.A0A164N2C4"/>
<evidence type="ECO:0000313" key="2">
    <source>
        <dbReference type="EMBL" id="KZS05586.1"/>
    </source>
</evidence>
<dbReference type="Proteomes" id="UP000076858">
    <property type="component" value="Unassembled WGS sequence"/>
</dbReference>
<sequence length="696" mass="78506">MVRLLIGNVQVTHRERCTPLMSLDLPDNNEMFLQSFRNVTPDPVAELTFGGLGFLSAIDLTEPNLASSSFDLVMAEKSAPLLSIGQRDVRVRYGNQSAIITVIICPEITGVLLSWLDCIALHILHKDYPLPIQQIRFLTSIKTLQTHLPVFDTSFSCRPHHSALSFCRIEKINQRILDYIIADALPLSTVDSYFFKKMLQALNPKNVLFSSKTLCSLIAKDFKKFHSNLKVSFGKVSVISLTTDIWSSRHRSFLGVTAHWLDEVTLQCHSAAISLKRFTGSHTFDKIANLIHSIILDYGLTGKVQHIVTDNGSNFVKAMRIYFASPSMASANENNIHETVEIVGSVTEEISEYIISQLAGEDTDVCDSVAVNANIQEIDSYELLSSSFCNDDEDRNIWLPAHIRCAAHTLNLLATTDMEAILGAYLPSPCRTRWNSLFDSLAVLGIPSVSEEDLEYLFEYVAIMQPISVYLDLLQGEENCILGHVLPTITKIRVKLEGLVLENGNSIRERLLEKLDERKTYIAALLIKEKVHEVTKPLDLGGKRTVFLVPIILLAIQQAAYLRRHTYLRVKEFYGSMGVDSWRKERWKTEFKENHVLVMTAQIFVNVLNHDFFSAYQLNLLVFDKCHAAVKDAPMKQVLSKLQSYESLRRPKILGLTAALFRMRCTPHKVPEVIQKLSESMGCIVKIPSSVETVYR</sequence>
<evidence type="ECO:0000259" key="1">
    <source>
        <dbReference type="PROSITE" id="PS51192"/>
    </source>
</evidence>
<reference evidence="2 3" key="1">
    <citation type="submission" date="2016-03" db="EMBL/GenBank/DDBJ databases">
        <title>EvidentialGene: Evidence-directed Construction of Genes on Genomes.</title>
        <authorList>
            <person name="Gilbert D.G."/>
            <person name="Choi J.-H."/>
            <person name="Mockaitis K."/>
            <person name="Colbourne J."/>
            <person name="Pfrender M."/>
        </authorList>
    </citation>
    <scope>NUCLEOTIDE SEQUENCE [LARGE SCALE GENOMIC DNA]</scope>
    <source>
        <strain evidence="2 3">Xinb3</strain>
        <tissue evidence="2">Complete organism</tissue>
    </source>
</reference>
<keyword evidence="3" id="KW-1185">Reference proteome</keyword>
<gene>
    <name evidence="2" type="ORF">APZ42_031177</name>
</gene>
<dbReference type="SUPFAM" id="SSF140996">
    <property type="entry name" value="Hermes dimerisation domain"/>
    <property type="match status" value="1"/>
</dbReference>
<accession>A0A164N2C4</accession>
<comment type="caution">
    <text evidence="2">The sequence shown here is derived from an EMBL/GenBank/DDBJ whole genome shotgun (WGS) entry which is preliminary data.</text>
</comment>
<dbReference type="InterPro" id="IPR014001">
    <property type="entry name" value="Helicase_ATP-bd"/>
</dbReference>
<evidence type="ECO:0000313" key="3">
    <source>
        <dbReference type="Proteomes" id="UP000076858"/>
    </source>
</evidence>
<dbReference type="SUPFAM" id="SSF52540">
    <property type="entry name" value="P-loop containing nucleoside triphosphate hydrolases"/>
    <property type="match status" value="1"/>
</dbReference>
<dbReference type="InterPro" id="IPR027417">
    <property type="entry name" value="P-loop_NTPase"/>
</dbReference>
<proteinExistence type="predicted"/>
<dbReference type="PROSITE" id="PS51192">
    <property type="entry name" value="HELICASE_ATP_BIND_1"/>
    <property type="match status" value="1"/>
</dbReference>
<protein>
    <recommendedName>
        <fullName evidence="1">Helicase ATP-binding domain-containing protein</fullName>
    </recommendedName>
</protein>
<dbReference type="PANTHER" id="PTHR47501:SF5">
    <property type="entry name" value="HAT C-TERMINAL DIMERISATION DOMAIN-CONTAINING PROTEIN"/>
    <property type="match status" value="1"/>
</dbReference>
<dbReference type="InterPro" id="IPR011545">
    <property type="entry name" value="DEAD/DEAH_box_helicase_dom"/>
</dbReference>
<dbReference type="EMBL" id="LRGB01002894">
    <property type="protein sequence ID" value="KZS05586.1"/>
    <property type="molecule type" value="Genomic_DNA"/>
</dbReference>
<dbReference type="GO" id="GO:0003676">
    <property type="term" value="F:nucleic acid binding"/>
    <property type="evidence" value="ECO:0007669"/>
    <property type="project" value="InterPro"/>
</dbReference>
<dbReference type="AlphaFoldDB" id="A0A164N2C4"/>
<dbReference type="Gene3D" id="3.40.50.300">
    <property type="entry name" value="P-loop containing nucleotide triphosphate hydrolases"/>
    <property type="match status" value="1"/>
</dbReference>
<dbReference type="Pfam" id="PF00270">
    <property type="entry name" value="DEAD"/>
    <property type="match status" value="1"/>
</dbReference>
<dbReference type="OrthoDB" id="416741at2759"/>
<dbReference type="SUPFAM" id="SSF53098">
    <property type="entry name" value="Ribonuclease H-like"/>
    <property type="match status" value="1"/>
</dbReference>
<organism evidence="2 3">
    <name type="scientific">Daphnia magna</name>
    <dbReference type="NCBI Taxonomy" id="35525"/>
    <lineage>
        <taxon>Eukaryota</taxon>
        <taxon>Metazoa</taxon>
        <taxon>Ecdysozoa</taxon>
        <taxon>Arthropoda</taxon>
        <taxon>Crustacea</taxon>
        <taxon>Branchiopoda</taxon>
        <taxon>Diplostraca</taxon>
        <taxon>Cladocera</taxon>
        <taxon>Anomopoda</taxon>
        <taxon>Daphniidae</taxon>
        <taxon>Daphnia</taxon>
    </lineage>
</organism>
<dbReference type="GO" id="GO:0005524">
    <property type="term" value="F:ATP binding"/>
    <property type="evidence" value="ECO:0007669"/>
    <property type="project" value="InterPro"/>
</dbReference>
<dbReference type="PANTHER" id="PTHR47501">
    <property type="entry name" value="TRANSPOSASE-RELATED"/>
    <property type="match status" value="1"/>
</dbReference>
<name>A0A164N2C4_9CRUS</name>
<dbReference type="InterPro" id="IPR012337">
    <property type="entry name" value="RNaseH-like_sf"/>
</dbReference>
<feature type="domain" description="Helicase ATP-binding" evidence="1">
    <location>
        <begin position="519"/>
        <end position="678"/>
    </location>
</feature>